<keyword evidence="3" id="KW-1185">Reference proteome</keyword>
<sequence length="122" mass="14031">MLMYVPWLKPSLRYSHVSLVPSVLPSPTKAQTSRTKVPTPRLKRVETSRRNQKMKKPTEEVNTKIESSRRETANESPKEVVKSGRVVSPVVPFEPDTSRNEKKYKVSTSLSLFSNLLMYIRK</sequence>
<dbReference type="EMBL" id="LADJ01040409">
    <property type="protein sequence ID" value="KPJ21357.1"/>
    <property type="molecule type" value="Genomic_DNA"/>
</dbReference>
<accession>A0A0N1PIS8</accession>
<name>A0A0N1PIS8_PAPMA</name>
<protein>
    <submittedName>
        <fullName evidence="2">Uncharacterized protein</fullName>
    </submittedName>
</protein>
<evidence type="ECO:0000313" key="2">
    <source>
        <dbReference type="EMBL" id="KPJ21357.1"/>
    </source>
</evidence>
<feature type="region of interest" description="Disordered" evidence="1">
    <location>
        <begin position="23"/>
        <end position="84"/>
    </location>
</feature>
<dbReference type="AlphaFoldDB" id="A0A0N1PIS8"/>
<reference evidence="2 3" key="1">
    <citation type="journal article" date="2015" name="Nat. Commun.">
        <title>Outbred genome sequencing and CRISPR/Cas9 gene editing in butterflies.</title>
        <authorList>
            <person name="Li X."/>
            <person name="Fan D."/>
            <person name="Zhang W."/>
            <person name="Liu G."/>
            <person name="Zhang L."/>
            <person name="Zhao L."/>
            <person name="Fang X."/>
            <person name="Chen L."/>
            <person name="Dong Y."/>
            <person name="Chen Y."/>
            <person name="Ding Y."/>
            <person name="Zhao R."/>
            <person name="Feng M."/>
            <person name="Zhu Y."/>
            <person name="Feng Y."/>
            <person name="Jiang X."/>
            <person name="Zhu D."/>
            <person name="Xiang H."/>
            <person name="Feng X."/>
            <person name="Li S."/>
            <person name="Wang J."/>
            <person name="Zhang G."/>
            <person name="Kronforst M.R."/>
            <person name="Wang W."/>
        </authorList>
    </citation>
    <scope>NUCLEOTIDE SEQUENCE [LARGE SCALE GENOMIC DNA]</scope>
    <source>
        <strain evidence="2">Ya'a_city_454_Pm</strain>
        <tissue evidence="2">Whole body</tissue>
    </source>
</reference>
<dbReference type="InParanoid" id="A0A0N1PIS8"/>
<comment type="caution">
    <text evidence="2">The sequence shown here is derived from an EMBL/GenBank/DDBJ whole genome shotgun (WGS) entry which is preliminary data.</text>
</comment>
<feature type="compositionally biased region" description="Basic and acidic residues" evidence="1">
    <location>
        <begin position="56"/>
        <end position="82"/>
    </location>
</feature>
<gene>
    <name evidence="2" type="ORF">RR48_00325</name>
</gene>
<evidence type="ECO:0000256" key="1">
    <source>
        <dbReference type="SAM" id="MobiDB-lite"/>
    </source>
</evidence>
<dbReference type="Proteomes" id="UP000053240">
    <property type="component" value="Unassembled WGS sequence"/>
</dbReference>
<proteinExistence type="predicted"/>
<evidence type="ECO:0000313" key="3">
    <source>
        <dbReference type="Proteomes" id="UP000053240"/>
    </source>
</evidence>
<organism evidence="2 3">
    <name type="scientific">Papilio machaon</name>
    <name type="common">Old World swallowtail butterfly</name>
    <dbReference type="NCBI Taxonomy" id="76193"/>
    <lineage>
        <taxon>Eukaryota</taxon>
        <taxon>Metazoa</taxon>
        <taxon>Ecdysozoa</taxon>
        <taxon>Arthropoda</taxon>
        <taxon>Hexapoda</taxon>
        <taxon>Insecta</taxon>
        <taxon>Pterygota</taxon>
        <taxon>Neoptera</taxon>
        <taxon>Endopterygota</taxon>
        <taxon>Lepidoptera</taxon>
        <taxon>Glossata</taxon>
        <taxon>Ditrysia</taxon>
        <taxon>Papilionoidea</taxon>
        <taxon>Papilionidae</taxon>
        <taxon>Papilioninae</taxon>
        <taxon>Papilio</taxon>
    </lineage>
</organism>